<evidence type="ECO:0000313" key="1">
    <source>
        <dbReference type="EMBL" id="TDT86406.1"/>
    </source>
</evidence>
<gene>
    <name evidence="1" type="ORF">EDC59_11382</name>
</gene>
<organism evidence="1 2">
    <name type="scientific">Pseudodesulfovibrio indicus</name>
    <dbReference type="NCBI Taxonomy" id="1716143"/>
    <lineage>
        <taxon>Bacteria</taxon>
        <taxon>Pseudomonadati</taxon>
        <taxon>Thermodesulfobacteriota</taxon>
        <taxon>Desulfovibrionia</taxon>
        <taxon>Desulfovibrionales</taxon>
        <taxon>Desulfovibrionaceae</taxon>
    </lineage>
</organism>
<dbReference type="RefSeq" id="WP_078063536.1">
    <property type="nucleotide sequence ID" value="NZ_CP014206.1"/>
</dbReference>
<dbReference type="Proteomes" id="UP000295506">
    <property type="component" value="Unassembled WGS sequence"/>
</dbReference>
<protein>
    <submittedName>
        <fullName evidence="1">Phage I-like protein</fullName>
    </submittedName>
</protein>
<dbReference type="AlphaFoldDB" id="A0AA94PIZ7"/>
<dbReference type="PIRSF" id="PIRSF016624">
    <property type="entry name" value="Mu_prophg_I"/>
    <property type="match status" value="1"/>
</dbReference>
<sequence>MHKDFLKAINVELVNGAAPEWVQLLPPGPKVEGRDGRYWWFGPEEHRSVMDRFVGGQIDMPIDREHSTDKKGALGEEAPAAAWITELADRNGDGGVWGRVDWTVRGRAQVEAREYRYLSPVFFYTKDLRIVALDSAGLTNKPNLHLTALNRQVATMEDDAMRKALCQKLGLPETASDQEIIDAVTKVQGDLSTASNRAMSKDLLSALGLTEDAGADAAAAKAKELTTSKALNAQGLPQGVDLSSLVPRADLMQALNRAETAEKAIKERDAKELDGKIEVAVNTAIREGKIAPASKDYHMAMCRTENGLAQFEAFAKSAPQLIADPQLPETPGNTEKALNQQQAHIAAQFGNTAEDLAKYAGKEG</sequence>
<accession>A0AA94PIZ7</accession>
<dbReference type="Pfam" id="PF10123">
    <property type="entry name" value="Mu-like_Pro"/>
    <property type="match status" value="1"/>
</dbReference>
<reference evidence="1 2" key="1">
    <citation type="submission" date="2019-03" db="EMBL/GenBank/DDBJ databases">
        <title>Genomic Encyclopedia of Type Strains, Phase IV (KMG-IV): sequencing the most valuable type-strain genomes for metagenomic binning, comparative biology and taxonomic classification.</title>
        <authorList>
            <person name="Goeker M."/>
        </authorList>
    </citation>
    <scope>NUCLEOTIDE SEQUENCE [LARGE SCALE GENOMIC DNA]</scope>
    <source>
        <strain evidence="1 2">DSM 101483</strain>
    </source>
</reference>
<dbReference type="InterPro" id="IPR012106">
    <property type="entry name" value="Phage_Mu_Gp1"/>
</dbReference>
<comment type="caution">
    <text evidence="1">The sequence shown here is derived from an EMBL/GenBank/DDBJ whole genome shotgun (WGS) entry which is preliminary data.</text>
</comment>
<dbReference type="EMBL" id="SOBK01000013">
    <property type="protein sequence ID" value="TDT86406.1"/>
    <property type="molecule type" value="Genomic_DNA"/>
</dbReference>
<evidence type="ECO:0000313" key="2">
    <source>
        <dbReference type="Proteomes" id="UP000295506"/>
    </source>
</evidence>
<name>A0AA94PIZ7_9BACT</name>
<proteinExistence type="predicted"/>